<proteinExistence type="predicted"/>
<evidence type="ECO:0000313" key="2">
    <source>
        <dbReference type="Proteomes" id="UP000017805"/>
    </source>
</evidence>
<dbReference type="EMBL" id="CP006643">
    <property type="protein sequence ID" value="AGX02760.1"/>
    <property type="molecule type" value="Genomic_DNA"/>
</dbReference>
<dbReference type="Proteomes" id="UP000017805">
    <property type="component" value="Chromosome"/>
</dbReference>
<name>U5L5U4_9BACI</name>
<gene>
    <name evidence="1" type="ORF">N288_04005</name>
</gene>
<dbReference type="AlphaFoldDB" id="U5L5U4"/>
<reference evidence="1 2" key="1">
    <citation type="submission" date="2013-07" db="EMBL/GenBank/DDBJ databases">
        <title>Complete genome sequence of Bacillus infantis NRRL B-14911 that has potential to induce cardiac disease by antigenic mimicry.</title>
        <authorList>
            <person name="Massilamany C."/>
            <person name="Smith T.P.L."/>
            <person name="Loy J.D."/>
            <person name="Barletta R."/>
            <person name="Reddy J."/>
        </authorList>
    </citation>
    <scope>NUCLEOTIDE SEQUENCE [LARGE SCALE GENOMIC DNA]</scope>
    <source>
        <strain evidence="1 2">NRRL B-14911</strain>
    </source>
</reference>
<protein>
    <submittedName>
        <fullName evidence="1">Uncharacterized protein</fullName>
    </submittedName>
</protein>
<organism evidence="1 2">
    <name type="scientific">Bacillus infantis NRRL B-14911</name>
    <dbReference type="NCBI Taxonomy" id="1367477"/>
    <lineage>
        <taxon>Bacteria</taxon>
        <taxon>Bacillati</taxon>
        <taxon>Bacillota</taxon>
        <taxon>Bacilli</taxon>
        <taxon>Bacillales</taxon>
        <taxon>Bacillaceae</taxon>
        <taxon>Bacillus</taxon>
    </lineage>
</organism>
<sequence>MFFKWQLLDYKSLTFDDSTILDLYLVMKEASIIKGNSLLETSKPEKRERVKIKKYFFLEGRRQKYS</sequence>
<dbReference type="HOGENOM" id="CLU_2822118_0_0_9"/>
<accession>U5L5U4</accession>
<dbReference type="KEGG" id="bif:N288_04005"/>
<keyword evidence="2" id="KW-1185">Reference proteome</keyword>
<evidence type="ECO:0000313" key="1">
    <source>
        <dbReference type="EMBL" id="AGX02760.1"/>
    </source>
</evidence>